<keyword evidence="2" id="KW-0677">Repeat</keyword>
<accession>A0A5C5ZBR2</accession>
<dbReference type="Gene3D" id="1.10.1330.10">
    <property type="entry name" value="Dockerin domain"/>
    <property type="match status" value="1"/>
</dbReference>
<dbReference type="PROSITE" id="PS51470">
    <property type="entry name" value="FG_GAP"/>
    <property type="match status" value="6"/>
</dbReference>
<keyword evidence="7" id="KW-1185">Reference proteome</keyword>
<evidence type="ECO:0000256" key="4">
    <source>
        <dbReference type="ARBA" id="ARBA00023180"/>
    </source>
</evidence>
<dbReference type="Gene3D" id="2.60.40.2030">
    <property type="match status" value="1"/>
</dbReference>
<dbReference type="PROSITE" id="PS00330">
    <property type="entry name" value="HEMOLYSIN_CALCIUM"/>
    <property type="match status" value="2"/>
</dbReference>
<organism evidence="6 7">
    <name type="scientific">Novipirellula herctigrandis</name>
    <dbReference type="NCBI Taxonomy" id="2527986"/>
    <lineage>
        <taxon>Bacteria</taxon>
        <taxon>Pseudomonadati</taxon>
        <taxon>Planctomycetota</taxon>
        <taxon>Planctomycetia</taxon>
        <taxon>Pirellulales</taxon>
        <taxon>Pirellulaceae</taxon>
        <taxon>Novipirellula</taxon>
    </lineage>
</organism>
<keyword evidence="3" id="KW-0378">Hydrolase</keyword>
<dbReference type="SUPFAM" id="SSF63446">
    <property type="entry name" value="Type I dockerin domain"/>
    <property type="match status" value="1"/>
</dbReference>
<dbReference type="GO" id="GO:0004553">
    <property type="term" value="F:hydrolase activity, hydrolyzing O-glycosyl compounds"/>
    <property type="evidence" value="ECO:0007669"/>
    <property type="project" value="InterPro"/>
</dbReference>
<evidence type="ECO:0000256" key="3">
    <source>
        <dbReference type="ARBA" id="ARBA00022801"/>
    </source>
</evidence>
<keyword evidence="4" id="KW-0325">Glycoprotein</keyword>
<dbReference type="Gene3D" id="2.60.40.10">
    <property type="entry name" value="Immunoglobulins"/>
    <property type="match status" value="1"/>
</dbReference>
<dbReference type="InterPro" id="IPR013783">
    <property type="entry name" value="Ig-like_fold"/>
</dbReference>
<gene>
    <name evidence="6" type="primary">cya_2</name>
    <name evidence="6" type="ORF">CA13_60900</name>
</gene>
<dbReference type="SMART" id="SM00191">
    <property type="entry name" value="Int_alpha"/>
    <property type="match status" value="14"/>
</dbReference>
<dbReference type="InterPro" id="IPR038081">
    <property type="entry name" value="CalX-like_sf"/>
</dbReference>
<dbReference type="GO" id="GO:0007155">
    <property type="term" value="P:cell adhesion"/>
    <property type="evidence" value="ECO:0007669"/>
    <property type="project" value="InterPro"/>
</dbReference>
<feature type="domain" description="HYR" evidence="5">
    <location>
        <begin position="2347"/>
        <end position="2433"/>
    </location>
</feature>
<dbReference type="GO" id="GO:0000272">
    <property type="term" value="P:polysaccharide catabolic process"/>
    <property type="evidence" value="ECO:0007669"/>
    <property type="project" value="InterPro"/>
</dbReference>
<evidence type="ECO:0000259" key="5">
    <source>
        <dbReference type="PROSITE" id="PS50825"/>
    </source>
</evidence>
<dbReference type="InterPro" id="IPR018511">
    <property type="entry name" value="Hemolysin-typ_Ca-bd_CS"/>
</dbReference>
<dbReference type="PRINTS" id="PR01185">
    <property type="entry name" value="INTEGRINA"/>
</dbReference>
<dbReference type="InterPro" id="IPR003410">
    <property type="entry name" value="HYR_dom"/>
</dbReference>
<evidence type="ECO:0000313" key="7">
    <source>
        <dbReference type="Proteomes" id="UP000315010"/>
    </source>
</evidence>
<dbReference type="InterPro" id="IPR001343">
    <property type="entry name" value="Hemolysn_Ca-bd"/>
</dbReference>
<dbReference type="InterPro" id="IPR013517">
    <property type="entry name" value="FG-GAP"/>
</dbReference>
<dbReference type="SUPFAM" id="SSF51120">
    <property type="entry name" value="beta-Roll"/>
    <property type="match status" value="2"/>
</dbReference>
<dbReference type="EMBL" id="SJPJ01000001">
    <property type="protein sequence ID" value="TWT84610.1"/>
    <property type="molecule type" value="Genomic_DNA"/>
</dbReference>
<sequence>MFFRRKSKPRLNRTNRRRLFAERLEDRRLLTTIYGVDAGDQSGFSVSNAGDVNGDGFDDLIIGAEFAAASENAKSRAGESYVVFGTSTPAATIDLGNLGAGGLTIFGADANDWSGRAVSGAGDVNGDGLDDLLVGAPGADKATGETGEGESFLIFGSTSLPGTIDLANLGSAGVVIRGGSVGDVSGYAVSSAGDFNGDGYADLLIGAPLADGTVTTSDSGKAYLVYGEPLLPGTIDLDSLGAAGLLIDLADTSDNSGQSISNAGDVNGDGRDDIIVGAPRSNGAADARNLSGESYLIFGFDQRRTTAITQSNLSFHGLTIFGTDADDRSGSAVSGAGDVNGDGFDDLLIGAPFAGSLSNTRLQAGESYLIFGGESLPASIDLQTPGAADVILYGDTQDNHGIAVSRAGDLNGDGFDDLVVGADGADGESDNQPSAGDVYVMFGSNSLPATIDFSLPGAAGLSTYGAVSGDRIGSTLSTAEDFNGDGFDDLVIGAPLISPAGESYLIFGGDLTGTVTHAGTAAAETLTGDIAANVMIGGSGDDLLLGRGGGDVLRGGEGDDRLSIGDMGFTRIVGGNGFDTLLFETSGHSLDLTDRSDNRILGIEQIDIRGTGPNTLSLGLQDVLNISDESNTLVIRRDEDDAVSIGLGWIRGADETIYDATFRVFTLDAATIKVESDPMTINLASLPIGQGTTFFGISPFDIALHVGGAGDVNGDGLDDFLIGATGAGRSGQTYLVYGTDSPLAPMEVSSLGLSGVTINGIDTFDDSGSGVSLADINGDGFSDVLIGSPFADGENNAFSQKGESYVIFGGPALPSTIDLASLGTDGVTIFGAANDDRMGYAINNAGDVNGDGFDDMIVGSHTRGSAYLVFGGPNLPATIDLASLGSAGVTMPGARTVGQGGDFNGDGFDDVLVALTSVDFGRGATYVVYGAATMPETITMSFLGASGVTINGESSSDGSGTSISFAGDVNGDGFDDLITGSLRGRSHVVFGGSSLPSMINLLTLGTGGVEFFAVDSESLSVGGAGDVNGDGFDDLLVGSPSGDGIDQSKVGSGETYIIFGSTVLPPVINAAVSLAGITIYGVDSSDSSGVTVDIAGDVNGDGFDDILIGASSDGANNGTSGAGESHLVLGSDFLSTVTHKGGSQADSLTGDKETNVMIGGRGDDELVGAGGRDVLRGGEGDDILAVGDLTFARLVGGNGFDTLRLDTGGVTLDLTTLPDNRILGIEQIDIVGTGDNTLTLDLQEVLNISDESNTLVVRKDADDTVNVGAGWIQQPGEWIDGGTYHVFTQGAAILKIQTPPIGINLTVSLSEAAENEVSVVTVTATNDSNVTGNQTVDLVVTGIGISPGDFSLSASQIVILDGQSSGSVTFTVVDDEVVESLTETATLTISNPTSGLNVGIASQNVNITDNDFLTPVIDSGAASPSNLSPIPLTVDFGGSVTGFDLSDLSVLGATTSNLVDLTGGRFSFDLTPSADGAITVDIGAAAAKDVGGKDTLAASQFAIISDRTLPTPTITGPASPTSSDPFNVTIEFGESVSGFVIGDVTVGGGTASNLVDDGNGSFTATIDATADGLVTVDVAADVTVDGAGNPNIAATQFSIVVDTTLPTPMITGPGSPTSSDPFTVTIDFGESVSGFVIGDVTVGGGTASNLIDNGNGNFTATIDAATDGLVTVDVAADVAIDDASNSNDAATQFSVVVDTTDPAPTITGPASPTSSDPFTVTIDFGESVSGFVIGDVTVGGGTASKLADNGNGSFTATIDAIVDGLVTIDVAANVAVDDVGNPNIAASQFSIVVDSSVPAPTITGPTSPTSSDPFIVTIDFGETVTGFVIGDITVEGGTASNLVDNGNGSFTASINATADGAVTVNVASNVTVDDAGNSNNAATQFSIIVDTLAPVPIITGPAGPTNSDPFIVTIDFGETVTGFVIGDITVGGGTASNLVDSGNGSFTATIDAITDGVVTVDVGANVAVDDAGNSNDAASQFAIVVDTNVPKPTITGPASPTSSDPFNVTIDFGETVNSFEISDVTVRSGTATNLVDNGNGSFTATIDATTDGVVTVNVAANVAIDDAGNPNVAASRFSIVVDTTAPAPTITGPASPTSSDLFTVTIEFGESVTGFVIGDITVESGTASNLIDNGNGSFTATIDATADGNVSVGVAAGVTSDQAGNSNLAATPVVVVVDTTPPNPTAPTNRIVEGNAVGGTSDTDAAIQSFLVGASATDNIDASVTITHDAPAFFPVGDTLVTFTAVDDAGNSATATATVTVIDTTTPTITAPADITVEGDTTGGAAKANAAIAVFLAAATGSDIVDDSLTITDDAPAVLPVGDTLVTFTTVDDAGNSATATATVTVIDTTRPTITAPADITVEANVVGGAEATQAAVHAFLTSAVSTDNVDDAPVITHDGPAVFPPGETTVTFTATDDAGNITSDTATVTVTVSFDFGDAPTTYPVTRLQDGARHLAGSLFLGTVIDVDADGQPDAGAAGDDNAGDADEDGVVAAASLVVDASTTTTSSFRVTASEAGKLDTWIDFDGDGIWDVPGEQIFDSFDVVAGVNLISFTVPAGATAGDTAARFRLSRDGNLEPTGEAADGEVEDYIVSILDGNVAGGASAIIDLAGDSMMMVQMGDLVVRAGDTEIFRARTDNVGTLNLSGGASVESVTIDTSSGLAEAAHVTLDGGDGADSLVVIGDGGEIDLMGSTVRAVNFEMLDLSFADKNVVRLDAASVAALSPDARRIRIITSKGDKVDISDADDWRMSDPVRENGKFYLTAANVNGGGETIEVQHVHVWHNFLRPGDVNNDGNVTAIDALRVINELTQRDFSDGNTQKLSEAIEVNGWPNAYLDLNADGRATALDALLVINDLVLQKIAGESGEGEVAASLIKPVREHESHEREKQNEYTLFELETPVETPTGTVMVTDTLPVSQIVPLADVARETSKSTEAVDRLLSDDSFLDGLNM</sequence>
<evidence type="ECO:0000256" key="1">
    <source>
        <dbReference type="ARBA" id="ARBA00022729"/>
    </source>
</evidence>
<dbReference type="OrthoDB" id="237105at2"/>
<dbReference type="Pfam" id="PF00353">
    <property type="entry name" value="HemolysinCabind"/>
    <property type="match status" value="2"/>
</dbReference>
<dbReference type="Pfam" id="PF19078">
    <property type="entry name" value="Big_12"/>
    <property type="match status" value="7"/>
</dbReference>
<evidence type="ECO:0000313" key="6">
    <source>
        <dbReference type="EMBL" id="TWT84610.1"/>
    </source>
</evidence>
<feature type="domain" description="HYR" evidence="5">
    <location>
        <begin position="2177"/>
        <end position="2263"/>
    </location>
</feature>
<dbReference type="InterPro" id="IPR036439">
    <property type="entry name" value="Dockerin_dom_sf"/>
</dbReference>
<dbReference type="Proteomes" id="UP000315010">
    <property type="component" value="Unassembled WGS sequence"/>
</dbReference>
<dbReference type="SUPFAM" id="SSF69318">
    <property type="entry name" value="Integrin alpha N-terminal domain"/>
    <property type="match status" value="3"/>
</dbReference>
<dbReference type="InterPro" id="IPR000413">
    <property type="entry name" value="Integrin_alpha"/>
</dbReference>
<dbReference type="InterPro" id="IPR044048">
    <property type="entry name" value="Big_12"/>
</dbReference>
<dbReference type="Pfam" id="PF02494">
    <property type="entry name" value="HYR"/>
    <property type="match status" value="1"/>
</dbReference>
<evidence type="ECO:0000256" key="2">
    <source>
        <dbReference type="ARBA" id="ARBA00022737"/>
    </source>
</evidence>
<dbReference type="Gene3D" id="2.130.10.130">
    <property type="entry name" value="Integrin alpha, N-terminal"/>
    <property type="match status" value="7"/>
</dbReference>
<dbReference type="Pfam" id="PF20009">
    <property type="entry name" value="GEVED"/>
    <property type="match status" value="1"/>
</dbReference>
<dbReference type="InterPro" id="IPR045474">
    <property type="entry name" value="GEVED"/>
</dbReference>
<dbReference type="InterPro" id="IPR002105">
    <property type="entry name" value="Dockerin_1_rpt"/>
</dbReference>
<keyword evidence="1" id="KW-0732">Signal</keyword>
<dbReference type="GO" id="GO:0005509">
    <property type="term" value="F:calcium ion binding"/>
    <property type="evidence" value="ECO:0007669"/>
    <property type="project" value="InterPro"/>
</dbReference>
<dbReference type="InterPro" id="IPR013519">
    <property type="entry name" value="Int_alpha_beta-p"/>
</dbReference>
<dbReference type="SUPFAM" id="SSF141072">
    <property type="entry name" value="CalX-like"/>
    <property type="match status" value="1"/>
</dbReference>
<dbReference type="PANTHER" id="PTHR23221:SF7">
    <property type="entry name" value="PHOSPHATIDYLINOSITOL-GLYCAN-SPECIFIC PHOSPHOLIPASE D"/>
    <property type="match status" value="1"/>
</dbReference>
<dbReference type="InterPro" id="IPR028994">
    <property type="entry name" value="Integrin_alpha_N"/>
</dbReference>
<name>A0A5C5ZBR2_9BACT</name>
<dbReference type="Pfam" id="PF01839">
    <property type="entry name" value="FG-GAP"/>
    <property type="match status" value="12"/>
</dbReference>
<dbReference type="GO" id="GO:0008305">
    <property type="term" value="C:integrin complex"/>
    <property type="evidence" value="ECO:0007669"/>
    <property type="project" value="InterPro"/>
</dbReference>
<comment type="caution">
    <text evidence="6">The sequence shown here is derived from an EMBL/GenBank/DDBJ whole genome shotgun (WGS) entry which is preliminary data.</text>
</comment>
<reference evidence="6 7" key="1">
    <citation type="submission" date="2019-02" db="EMBL/GenBank/DDBJ databases">
        <title>Deep-cultivation of Planctomycetes and their phenomic and genomic characterization uncovers novel biology.</title>
        <authorList>
            <person name="Wiegand S."/>
            <person name="Jogler M."/>
            <person name="Boedeker C."/>
            <person name="Pinto D."/>
            <person name="Vollmers J."/>
            <person name="Rivas-Marin E."/>
            <person name="Kohn T."/>
            <person name="Peeters S.H."/>
            <person name="Heuer A."/>
            <person name="Rast P."/>
            <person name="Oberbeckmann S."/>
            <person name="Bunk B."/>
            <person name="Jeske O."/>
            <person name="Meyerdierks A."/>
            <person name="Storesund J.E."/>
            <person name="Kallscheuer N."/>
            <person name="Luecker S."/>
            <person name="Lage O.M."/>
            <person name="Pohl T."/>
            <person name="Merkel B.J."/>
            <person name="Hornburger P."/>
            <person name="Mueller R.-W."/>
            <person name="Bruemmer F."/>
            <person name="Labrenz M."/>
            <person name="Spormann A.M."/>
            <person name="Op Den Camp H."/>
            <person name="Overmann J."/>
            <person name="Amann R."/>
            <person name="Jetten M.S.M."/>
            <person name="Mascher T."/>
            <person name="Medema M.H."/>
            <person name="Devos D.P."/>
            <person name="Kaster A.-K."/>
            <person name="Ovreas L."/>
            <person name="Rohde M."/>
            <person name="Galperin M.Y."/>
            <person name="Jogler C."/>
        </authorList>
    </citation>
    <scope>NUCLEOTIDE SEQUENCE [LARGE SCALE GENOMIC DNA]</scope>
    <source>
        <strain evidence="6 7">CA13</strain>
    </source>
</reference>
<dbReference type="PANTHER" id="PTHR23221">
    <property type="entry name" value="GLYCOSYLPHOSPHATIDYLINOSITOL PHOSPHOLIPASE D"/>
    <property type="match status" value="1"/>
</dbReference>
<dbReference type="PROSITE" id="PS50825">
    <property type="entry name" value="HYR"/>
    <property type="match status" value="2"/>
</dbReference>
<dbReference type="InterPro" id="IPR011049">
    <property type="entry name" value="Serralysin-like_metalloprot_C"/>
</dbReference>
<dbReference type="RefSeq" id="WP_146402419.1">
    <property type="nucleotide sequence ID" value="NZ_SJPJ01000001.1"/>
</dbReference>
<protein>
    <submittedName>
        <fullName evidence="6">Bifunctional hemolysin/adenylate cyclase</fullName>
    </submittedName>
</protein>
<dbReference type="Pfam" id="PF00404">
    <property type="entry name" value="Dockerin_1"/>
    <property type="match status" value="1"/>
</dbReference>
<proteinExistence type="predicted"/>